<feature type="binding site" evidence="7">
    <location>
        <position position="206"/>
    </location>
    <ligand>
        <name>substrate</name>
    </ligand>
</feature>
<evidence type="ECO:0000256" key="6">
    <source>
        <dbReference type="ARBA" id="ARBA00047665"/>
    </source>
</evidence>
<reference evidence="11" key="1">
    <citation type="journal article" date="2019" name="J. Bacteriol.">
        <title>A Mutagenic Screen Identifies a TonB-Dependent Receptor Required for the Lanthanide Metal Switch in the Type I Methanotroph 'Methylotuvimicrobium buryatense' 5GB1C.</title>
        <authorList>
            <person name="Groom J.D."/>
            <person name="Ford S.M."/>
            <person name="Pesesky M.W."/>
            <person name="Lidstrom M.E."/>
        </authorList>
    </citation>
    <scope>NUCLEOTIDE SEQUENCE [LARGE SCALE GENOMIC DNA]</scope>
    <source>
        <strain evidence="11">5GB1C</strain>
    </source>
</reference>
<dbReference type="EC" id="2.1.2.10" evidence="2"/>
<comment type="catalytic activity">
    <reaction evidence="6">
        <text>N(6)-[(R)-S(8)-aminomethyldihydrolipoyl]-L-lysyl-[protein] + (6S)-5,6,7,8-tetrahydrofolate = N(6)-[(R)-dihydrolipoyl]-L-lysyl-[protein] + (6R)-5,10-methylene-5,6,7,8-tetrahydrofolate + NH4(+)</text>
        <dbReference type="Rhea" id="RHEA:16945"/>
        <dbReference type="Rhea" id="RHEA-COMP:10475"/>
        <dbReference type="Rhea" id="RHEA-COMP:10492"/>
        <dbReference type="ChEBI" id="CHEBI:15636"/>
        <dbReference type="ChEBI" id="CHEBI:28938"/>
        <dbReference type="ChEBI" id="CHEBI:57453"/>
        <dbReference type="ChEBI" id="CHEBI:83100"/>
        <dbReference type="ChEBI" id="CHEBI:83143"/>
        <dbReference type="EC" id="2.1.2.10"/>
    </reaction>
</comment>
<evidence type="ECO:0000256" key="5">
    <source>
        <dbReference type="ARBA" id="ARBA00031395"/>
    </source>
</evidence>
<dbReference type="GO" id="GO:0005960">
    <property type="term" value="C:glycine cleavage complex"/>
    <property type="evidence" value="ECO:0007669"/>
    <property type="project" value="InterPro"/>
</dbReference>
<dbReference type="AlphaFoldDB" id="A0A4V1IK53"/>
<evidence type="ECO:0000256" key="2">
    <source>
        <dbReference type="ARBA" id="ARBA00012616"/>
    </source>
</evidence>
<sequence length="374" mass="41101">MASYSTVSLPTVTTIHKTALYELHIELGAKMVPFADYQMPLQYSKGIIHEHLHCRNQASLFDISHMGQCSLKGSSAAIGLEKLTPAIISRLGSGRQQYTVLTNSDGGIIDDIVVTRLGQELTIVVNAACKEKDFKHLRKQLSNDCQLQELSEHALLALQGPSSSHVLQQVAPEACRLQFMQACRTEIDDIPCMISRSGYTGEDGFEISLPNRFAEKMARILLNFPEVEPAGLGARDTLRLEAGLSLYGHELDEKTTPIEAGLSWLIKNTHQSYPGAGTLLNQMQNGTEIQRVGLLVEAKMPVRENAPVFDNEDKLVGRVTSGSFSPSLGRPIALALIDTEAAVIGATLFTRVRNNLIKLTVCDLPFVPHRYHRS</sequence>
<name>A0A4V1IK53_METBY</name>
<proteinExistence type="inferred from homology"/>
<dbReference type="InterPro" id="IPR028896">
    <property type="entry name" value="GcvT/YgfZ/DmdA"/>
</dbReference>
<evidence type="ECO:0000259" key="8">
    <source>
        <dbReference type="Pfam" id="PF01571"/>
    </source>
</evidence>
<dbReference type="GO" id="GO:0004047">
    <property type="term" value="F:aminomethyltransferase activity"/>
    <property type="evidence" value="ECO:0007669"/>
    <property type="project" value="UniProtKB-EC"/>
</dbReference>
<keyword evidence="4 10" id="KW-0808">Transferase</keyword>
<dbReference type="InterPro" id="IPR013977">
    <property type="entry name" value="GcvT_C"/>
</dbReference>
<keyword evidence="11" id="KW-1185">Reference proteome</keyword>
<dbReference type="Pfam" id="PF01571">
    <property type="entry name" value="GCV_T"/>
    <property type="match status" value="1"/>
</dbReference>
<evidence type="ECO:0000256" key="3">
    <source>
        <dbReference type="ARBA" id="ARBA00022576"/>
    </source>
</evidence>
<evidence type="ECO:0000256" key="1">
    <source>
        <dbReference type="ARBA" id="ARBA00008609"/>
    </source>
</evidence>
<protein>
    <recommendedName>
        <fullName evidence="2">aminomethyltransferase</fullName>
        <ecNumber evidence="2">2.1.2.10</ecNumber>
    </recommendedName>
    <alternativeName>
        <fullName evidence="5">Glycine cleavage system T protein</fullName>
    </alternativeName>
</protein>
<dbReference type="RefSeq" id="WP_017842481.1">
    <property type="nucleotide sequence ID" value="NZ_CP035467.1"/>
</dbReference>
<gene>
    <name evidence="10" type="primary">gcvT</name>
    <name evidence="10" type="ORF">EQU24_16740</name>
</gene>
<dbReference type="InterPro" id="IPR006223">
    <property type="entry name" value="GcvT"/>
</dbReference>
<dbReference type="NCBIfam" id="NF010093">
    <property type="entry name" value="PRK13579.1"/>
    <property type="match status" value="1"/>
</dbReference>
<accession>A0A4V1IK53</accession>
<dbReference type="InterPro" id="IPR006222">
    <property type="entry name" value="GCVT_N"/>
</dbReference>
<dbReference type="Gene3D" id="2.40.30.110">
    <property type="entry name" value="Aminomethyltransferase beta-barrel domains"/>
    <property type="match status" value="1"/>
</dbReference>
<feature type="domain" description="Aminomethyltransferase C-terminal" evidence="9">
    <location>
        <begin position="290"/>
        <end position="367"/>
    </location>
</feature>
<evidence type="ECO:0000313" key="10">
    <source>
        <dbReference type="EMBL" id="QCW83705.1"/>
    </source>
</evidence>
<dbReference type="GO" id="GO:0006546">
    <property type="term" value="P:glycine catabolic process"/>
    <property type="evidence" value="ECO:0007669"/>
    <property type="project" value="InterPro"/>
</dbReference>
<dbReference type="NCBIfam" id="NF001567">
    <property type="entry name" value="PRK00389.1"/>
    <property type="match status" value="1"/>
</dbReference>
<dbReference type="OrthoDB" id="9774591at2"/>
<dbReference type="GO" id="GO:0008483">
    <property type="term" value="F:transaminase activity"/>
    <property type="evidence" value="ECO:0007669"/>
    <property type="project" value="UniProtKB-KW"/>
</dbReference>
<dbReference type="SUPFAM" id="SSF101790">
    <property type="entry name" value="Aminomethyltransferase beta-barrel domain"/>
    <property type="match status" value="1"/>
</dbReference>
<evidence type="ECO:0000313" key="11">
    <source>
        <dbReference type="Proteomes" id="UP000305881"/>
    </source>
</evidence>
<dbReference type="PANTHER" id="PTHR43757:SF2">
    <property type="entry name" value="AMINOMETHYLTRANSFERASE, MITOCHONDRIAL"/>
    <property type="match status" value="1"/>
</dbReference>
<dbReference type="PANTHER" id="PTHR43757">
    <property type="entry name" value="AMINOMETHYLTRANSFERASE"/>
    <property type="match status" value="1"/>
</dbReference>
<keyword evidence="3" id="KW-0032">Aminotransferase</keyword>
<dbReference type="STRING" id="675511.GCA_000341735_04105"/>
<dbReference type="Gene3D" id="4.10.1250.10">
    <property type="entry name" value="Aminomethyltransferase fragment"/>
    <property type="match status" value="1"/>
</dbReference>
<dbReference type="SUPFAM" id="SSF103025">
    <property type="entry name" value="Folate-binding domain"/>
    <property type="match status" value="1"/>
</dbReference>
<dbReference type="KEGG" id="mbur:EQU24_16740"/>
<dbReference type="EMBL" id="CP035467">
    <property type="protein sequence ID" value="QCW83705.1"/>
    <property type="molecule type" value="Genomic_DNA"/>
</dbReference>
<evidence type="ECO:0000256" key="4">
    <source>
        <dbReference type="ARBA" id="ARBA00022679"/>
    </source>
</evidence>
<evidence type="ECO:0000259" key="9">
    <source>
        <dbReference type="Pfam" id="PF08669"/>
    </source>
</evidence>
<dbReference type="InterPro" id="IPR027266">
    <property type="entry name" value="TrmE/GcvT-like"/>
</dbReference>
<feature type="domain" description="GCVT N-terminal" evidence="8">
    <location>
        <begin position="20"/>
        <end position="267"/>
    </location>
</feature>
<dbReference type="Gene3D" id="3.30.70.1400">
    <property type="entry name" value="Aminomethyltransferase beta-barrel domains"/>
    <property type="match status" value="1"/>
</dbReference>
<dbReference type="Pfam" id="PF08669">
    <property type="entry name" value="GCV_T_C"/>
    <property type="match status" value="1"/>
</dbReference>
<evidence type="ECO:0000256" key="7">
    <source>
        <dbReference type="PIRSR" id="PIRSR006487-1"/>
    </source>
</evidence>
<dbReference type="NCBIfam" id="TIGR00528">
    <property type="entry name" value="gcvT"/>
    <property type="match status" value="1"/>
</dbReference>
<comment type="similarity">
    <text evidence="1">Belongs to the GcvT family.</text>
</comment>
<dbReference type="InterPro" id="IPR029043">
    <property type="entry name" value="GcvT/YgfZ_C"/>
</dbReference>
<organism evidence="10 11">
    <name type="scientific">Methylotuvimicrobium buryatense</name>
    <name type="common">Methylomicrobium buryatense</name>
    <dbReference type="NCBI Taxonomy" id="95641"/>
    <lineage>
        <taxon>Bacteria</taxon>
        <taxon>Pseudomonadati</taxon>
        <taxon>Pseudomonadota</taxon>
        <taxon>Gammaproteobacteria</taxon>
        <taxon>Methylococcales</taxon>
        <taxon>Methylococcaceae</taxon>
        <taxon>Methylotuvimicrobium</taxon>
    </lineage>
</organism>
<dbReference type="PIRSF" id="PIRSF006487">
    <property type="entry name" value="GcvT"/>
    <property type="match status" value="1"/>
</dbReference>
<dbReference type="FunFam" id="3.30.70.1400:FF:000001">
    <property type="entry name" value="Aminomethyltransferase"/>
    <property type="match status" value="1"/>
</dbReference>
<dbReference type="Gene3D" id="3.30.1360.120">
    <property type="entry name" value="Probable tRNA modification gtpase trme, domain 1"/>
    <property type="match status" value="1"/>
</dbReference>
<dbReference type="Proteomes" id="UP000305881">
    <property type="component" value="Chromosome"/>
</dbReference>
<dbReference type="GO" id="GO:0008168">
    <property type="term" value="F:methyltransferase activity"/>
    <property type="evidence" value="ECO:0007669"/>
    <property type="project" value="UniProtKB-KW"/>
</dbReference>
<dbReference type="GO" id="GO:0032259">
    <property type="term" value="P:methylation"/>
    <property type="evidence" value="ECO:0007669"/>
    <property type="project" value="UniProtKB-KW"/>
</dbReference>